<evidence type="ECO:0000259" key="4">
    <source>
        <dbReference type="Pfam" id="PF08125"/>
    </source>
</evidence>
<dbReference type="SUPFAM" id="SSF48179">
    <property type="entry name" value="6-phosphogluconate dehydrogenase C-terminal domain-like"/>
    <property type="match status" value="1"/>
</dbReference>
<feature type="domain" description="Mannitol dehydrogenase C-terminal" evidence="4">
    <location>
        <begin position="287"/>
        <end position="475"/>
    </location>
</feature>
<dbReference type="OrthoDB" id="271711at2"/>
<dbReference type="InterPro" id="IPR013118">
    <property type="entry name" value="Mannitol_DH_C"/>
</dbReference>
<dbReference type="PRINTS" id="PR00084">
    <property type="entry name" value="MTLDHDRGNASE"/>
</dbReference>
<keyword evidence="6" id="KW-1185">Reference proteome</keyword>
<dbReference type="PANTHER" id="PTHR43362:SF1">
    <property type="entry name" value="MANNITOL DEHYDROGENASE 2-RELATED"/>
    <property type="match status" value="1"/>
</dbReference>
<accession>A0A327JSR1</accession>
<proteinExistence type="predicted"/>
<comment type="caution">
    <text evidence="5">The sequence shown here is derived from an EMBL/GenBank/DDBJ whole genome shotgun (WGS) entry which is preliminary data.</text>
</comment>
<evidence type="ECO:0000313" key="6">
    <source>
        <dbReference type="Proteomes" id="UP000249299"/>
    </source>
</evidence>
<protein>
    <submittedName>
        <fullName evidence="5">Mannitol dehydrogenase</fullName>
    </submittedName>
</protein>
<dbReference type="EMBL" id="NPEV01000009">
    <property type="protein sequence ID" value="RAI28504.1"/>
    <property type="molecule type" value="Genomic_DNA"/>
</dbReference>
<dbReference type="InterPro" id="IPR008927">
    <property type="entry name" value="6-PGluconate_DH-like_C_sf"/>
</dbReference>
<dbReference type="PROSITE" id="PS00974">
    <property type="entry name" value="MANNITOL_DHGENASE"/>
    <property type="match status" value="1"/>
</dbReference>
<reference evidence="5 6" key="1">
    <citation type="submission" date="2017-07" db="EMBL/GenBank/DDBJ databases">
        <title>Draft Genome Sequences of Select Purple Nonsulfur Bacteria.</title>
        <authorList>
            <person name="Lasarre B."/>
            <person name="Mckinlay J.B."/>
        </authorList>
    </citation>
    <scope>NUCLEOTIDE SEQUENCE [LARGE SCALE GENOMIC DNA]</scope>
    <source>
        <strain evidence="5 6">DSM 11290</strain>
    </source>
</reference>
<dbReference type="AlphaFoldDB" id="A0A327JSR1"/>
<evidence type="ECO:0000256" key="1">
    <source>
        <dbReference type="ARBA" id="ARBA00023002"/>
    </source>
</evidence>
<dbReference type="GO" id="GO:0019594">
    <property type="term" value="P:mannitol metabolic process"/>
    <property type="evidence" value="ECO:0007669"/>
    <property type="project" value="InterPro"/>
</dbReference>
<evidence type="ECO:0000259" key="3">
    <source>
        <dbReference type="Pfam" id="PF01232"/>
    </source>
</evidence>
<dbReference type="GO" id="GO:0016616">
    <property type="term" value="F:oxidoreductase activity, acting on the CH-OH group of donors, NAD or NADP as acceptor"/>
    <property type="evidence" value="ECO:0007669"/>
    <property type="project" value="TreeGrafter"/>
</dbReference>
<dbReference type="PANTHER" id="PTHR43362">
    <property type="entry name" value="MANNITOL DEHYDROGENASE DSF1-RELATED"/>
    <property type="match status" value="1"/>
</dbReference>
<sequence length="496" mass="53765">MALKLSNATLGDIGATIAVPHYDRTELTAGILHIGVGNFHRAHQAVYLDALFNTGRDHGWAIVGAGIMESDEAMRATLAAQDYLTTVVEQEADRSIARVTGPMIDFIPPADRGALIDRLADPEIRIVSLTITEGGYFINPATGVFDPGIPAIAGDAAEPGAPKTVFGILVAGLKRRREEGTVPFTVMSCDNIPHNGIVTRNAVVGLAALSDQNLADWIAAEVAFPNAMVDRITPATGERERTITRETFGIDDAAPVFCEDFKQWVLEDNFTCGRPALEEVGVQFVPDVTPFEIMKIRILNGGHAVIGYPAGLMGIHFVHEAMTDDLVLAFLRKVEREEIVPIVPPVPDTDLADYYALIERRFANPKIGDTARRLCLDGSNRQPKFIVPSIADNLRAGRGVSGLALESALWCRYCFGTTDSGAAIAPNDPIWDRLTEQAKCARNDPDAWLEMTDIYGDVAAAPAFREAFAYWLGALWANGTHRTLEAYLAEPVRASG</sequence>
<dbReference type="Pfam" id="PF01232">
    <property type="entry name" value="Mannitol_dh"/>
    <property type="match status" value="1"/>
</dbReference>
<dbReference type="Gene3D" id="1.10.1040.10">
    <property type="entry name" value="N-(1-d-carboxylethyl)-l-norvaline Dehydrogenase, domain 2"/>
    <property type="match status" value="1"/>
</dbReference>
<dbReference type="Proteomes" id="UP000249299">
    <property type="component" value="Unassembled WGS sequence"/>
</dbReference>
<keyword evidence="1" id="KW-0560">Oxidoreductase</keyword>
<dbReference type="InterPro" id="IPR013328">
    <property type="entry name" value="6PGD_dom2"/>
</dbReference>
<dbReference type="InterPro" id="IPR000669">
    <property type="entry name" value="Mannitol_DH"/>
</dbReference>
<dbReference type="SUPFAM" id="SSF51735">
    <property type="entry name" value="NAD(P)-binding Rossmann-fold domains"/>
    <property type="match status" value="1"/>
</dbReference>
<dbReference type="InterPro" id="IPR023027">
    <property type="entry name" value="Mannitol_DH_CS"/>
</dbReference>
<dbReference type="InterPro" id="IPR013131">
    <property type="entry name" value="Mannitol_DH_N"/>
</dbReference>
<dbReference type="RefSeq" id="WP_111433499.1">
    <property type="nucleotide sequence ID" value="NZ_JACIGG010000010.1"/>
</dbReference>
<evidence type="ECO:0000313" key="5">
    <source>
        <dbReference type="EMBL" id="RAI28504.1"/>
    </source>
</evidence>
<gene>
    <name evidence="5" type="ORF">CH339_06360</name>
</gene>
<keyword evidence="2" id="KW-0520">NAD</keyword>
<dbReference type="InterPro" id="IPR050988">
    <property type="entry name" value="Mannitol_DH/Oxidoreductase"/>
</dbReference>
<feature type="domain" description="Mannitol dehydrogenase N-terminal" evidence="3">
    <location>
        <begin position="30"/>
        <end position="278"/>
    </location>
</feature>
<organism evidence="5 6">
    <name type="scientific">Rhodobium orientis</name>
    <dbReference type="NCBI Taxonomy" id="34017"/>
    <lineage>
        <taxon>Bacteria</taxon>
        <taxon>Pseudomonadati</taxon>
        <taxon>Pseudomonadota</taxon>
        <taxon>Alphaproteobacteria</taxon>
        <taxon>Hyphomicrobiales</taxon>
        <taxon>Rhodobiaceae</taxon>
        <taxon>Rhodobium</taxon>
    </lineage>
</organism>
<name>A0A327JSR1_9HYPH</name>
<dbReference type="InterPro" id="IPR036291">
    <property type="entry name" value="NAD(P)-bd_dom_sf"/>
</dbReference>
<evidence type="ECO:0000256" key="2">
    <source>
        <dbReference type="ARBA" id="ARBA00023027"/>
    </source>
</evidence>
<dbReference type="Gene3D" id="3.40.50.720">
    <property type="entry name" value="NAD(P)-binding Rossmann-like Domain"/>
    <property type="match status" value="1"/>
</dbReference>
<dbReference type="Pfam" id="PF08125">
    <property type="entry name" value="Mannitol_dh_C"/>
    <property type="match status" value="1"/>
</dbReference>